<feature type="region of interest" description="Disordered" evidence="1">
    <location>
        <begin position="1"/>
        <end position="55"/>
    </location>
</feature>
<evidence type="ECO:0000313" key="2">
    <source>
        <dbReference type="EMBL" id="KAF2395595.1"/>
    </source>
</evidence>
<gene>
    <name evidence="2" type="ORF">EJ06DRAFT_585843</name>
</gene>
<organism evidence="2 3">
    <name type="scientific">Trichodelitschia bisporula</name>
    <dbReference type="NCBI Taxonomy" id="703511"/>
    <lineage>
        <taxon>Eukaryota</taxon>
        <taxon>Fungi</taxon>
        <taxon>Dikarya</taxon>
        <taxon>Ascomycota</taxon>
        <taxon>Pezizomycotina</taxon>
        <taxon>Dothideomycetes</taxon>
        <taxon>Dothideomycetes incertae sedis</taxon>
        <taxon>Phaeotrichales</taxon>
        <taxon>Phaeotrichaceae</taxon>
        <taxon>Trichodelitschia</taxon>
    </lineage>
</organism>
<reference evidence="2" key="1">
    <citation type="journal article" date="2020" name="Stud. Mycol.">
        <title>101 Dothideomycetes genomes: a test case for predicting lifestyles and emergence of pathogens.</title>
        <authorList>
            <person name="Haridas S."/>
            <person name="Albert R."/>
            <person name="Binder M."/>
            <person name="Bloem J."/>
            <person name="Labutti K."/>
            <person name="Salamov A."/>
            <person name="Andreopoulos B."/>
            <person name="Baker S."/>
            <person name="Barry K."/>
            <person name="Bills G."/>
            <person name="Bluhm B."/>
            <person name="Cannon C."/>
            <person name="Castanera R."/>
            <person name="Culley D."/>
            <person name="Daum C."/>
            <person name="Ezra D."/>
            <person name="Gonzalez J."/>
            <person name="Henrissat B."/>
            <person name="Kuo A."/>
            <person name="Liang C."/>
            <person name="Lipzen A."/>
            <person name="Lutzoni F."/>
            <person name="Magnuson J."/>
            <person name="Mondo S."/>
            <person name="Nolan M."/>
            <person name="Ohm R."/>
            <person name="Pangilinan J."/>
            <person name="Park H.-J."/>
            <person name="Ramirez L."/>
            <person name="Alfaro M."/>
            <person name="Sun H."/>
            <person name="Tritt A."/>
            <person name="Yoshinaga Y."/>
            <person name="Zwiers L.-H."/>
            <person name="Turgeon B."/>
            <person name="Goodwin S."/>
            <person name="Spatafora J."/>
            <person name="Crous P."/>
            <person name="Grigoriev I."/>
        </authorList>
    </citation>
    <scope>NUCLEOTIDE SEQUENCE</scope>
    <source>
        <strain evidence="2">CBS 262.69</strain>
    </source>
</reference>
<dbReference type="Proteomes" id="UP000799640">
    <property type="component" value="Unassembled WGS sequence"/>
</dbReference>
<accession>A0A6G1HIJ6</accession>
<proteinExistence type="predicted"/>
<keyword evidence="3" id="KW-1185">Reference proteome</keyword>
<evidence type="ECO:0000256" key="1">
    <source>
        <dbReference type="SAM" id="MobiDB-lite"/>
    </source>
</evidence>
<name>A0A6G1HIJ6_9PEZI</name>
<evidence type="ECO:0000313" key="3">
    <source>
        <dbReference type="Proteomes" id="UP000799640"/>
    </source>
</evidence>
<feature type="compositionally biased region" description="Basic and acidic residues" evidence="1">
    <location>
        <begin position="1"/>
        <end position="14"/>
    </location>
</feature>
<dbReference type="AlphaFoldDB" id="A0A6G1HIJ6"/>
<protein>
    <submittedName>
        <fullName evidence="2">Uncharacterized protein</fullName>
    </submittedName>
</protein>
<sequence length="184" mass="20231">MGGKSTRDPSHADSSDSDAEDLYRPRTPTGARPAGNVLDSTPSQPGVVRDTPRINDDVELNLTLTTLTLPSRPVQEQAAPSEAAPRFPFWRESSVGTTTGGIRYTPVPGFPPTLGQKQHQQSATRAADWHVPSPVEPRDDYLPEDHALHLALYYQRRAETEDYLIRAGTEERQSLSFSDRPALG</sequence>
<dbReference type="EMBL" id="ML996713">
    <property type="protein sequence ID" value="KAF2395595.1"/>
    <property type="molecule type" value="Genomic_DNA"/>
</dbReference>